<dbReference type="Proteomes" id="UP001196509">
    <property type="component" value="Unassembled WGS sequence"/>
</dbReference>
<dbReference type="InterPro" id="IPR012429">
    <property type="entry name" value="HGSNAT_cat"/>
</dbReference>
<feature type="transmembrane region" description="Helical" evidence="1">
    <location>
        <begin position="21"/>
        <end position="44"/>
    </location>
</feature>
<protein>
    <submittedName>
        <fullName evidence="3">DUF1624 domain-containing protein</fullName>
    </submittedName>
</protein>
<comment type="caution">
    <text evidence="3">The sequence shown here is derived from an EMBL/GenBank/DDBJ whole genome shotgun (WGS) entry which is preliminary data.</text>
</comment>
<keyword evidence="1" id="KW-0472">Membrane</keyword>
<feature type="transmembrane region" description="Helical" evidence="1">
    <location>
        <begin position="120"/>
        <end position="140"/>
    </location>
</feature>
<feature type="transmembrane region" description="Helical" evidence="1">
    <location>
        <begin position="95"/>
        <end position="114"/>
    </location>
</feature>
<accession>A0AAE2ZM07</accession>
<feature type="transmembrane region" description="Helical" evidence="1">
    <location>
        <begin position="237"/>
        <end position="257"/>
    </location>
</feature>
<feature type="transmembrane region" description="Helical" evidence="1">
    <location>
        <begin position="145"/>
        <end position="166"/>
    </location>
</feature>
<organism evidence="3 4">
    <name type="scientific">Flavimaribacter sediminis</name>
    <dbReference type="NCBI Taxonomy" id="2865987"/>
    <lineage>
        <taxon>Bacteria</taxon>
        <taxon>Pseudomonadati</taxon>
        <taxon>Pseudomonadota</taxon>
        <taxon>Alphaproteobacteria</taxon>
        <taxon>Hyphomicrobiales</taxon>
        <taxon>Rhizobiaceae</taxon>
        <taxon>Flavimaribacter</taxon>
    </lineage>
</organism>
<keyword evidence="1" id="KW-0812">Transmembrane</keyword>
<dbReference type="RefSeq" id="WP_220227704.1">
    <property type="nucleotide sequence ID" value="NZ_JAICBX010000001.1"/>
</dbReference>
<dbReference type="AlphaFoldDB" id="A0AAE2ZM07"/>
<sequence>MKFFGTYISRLGRSHARPIRGRIRLFDVARGVALVAMAIYHFTWDLEFFHYVPAGLTAEGGWKIFARCIAGSFLFLVGISLVLAHGDRIKWRPFIGRLGMIIMASLAITVVTYLMMPQRYVFFGILHCIALSSLLGLAFLRLPPLLIALAGFLIIFLSPYLHTTLLDHPLLNWIGLSTYTVRSNDYVPLFPWFGPVLIGIAVGKVLKRSDGLAKLGALYSANDPVGQSLTFLGRHSLAFYLIHQPVLYAIVFVFSLVSPADLRPVYRDLCNPNCAQNESVAFCQRYCQCTGDKFHEAGLLKDILYDRLVYQGNETVTSVVSSCTAESRVLQ</sequence>
<evidence type="ECO:0000313" key="4">
    <source>
        <dbReference type="Proteomes" id="UP001196509"/>
    </source>
</evidence>
<feature type="domain" description="Heparan-alpha-glucosaminide N-acetyltransferase catalytic" evidence="2">
    <location>
        <begin position="22"/>
        <end position="245"/>
    </location>
</feature>
<proteinExistence type="predicted"/>
<keyword evidence="1" id="KW-1133">Transmembrane helix</keyword>
<dbReference type="EMBL" id="JAICBX010000001">
    <property type="protein sequence ID" value="MBW8637077.1"/>
    <property type="molecule type" value="Genomic_DNA"/>
</dbReference>
<name>A0AAE2ZM07_9HYPH</name>
<evidence type="ECO:0000256" key="1">
    <source>
        <dbReference type="SAM" id="Phobius"/>
    </source>
</evidence>
<evidence type="ECO:0000313" key="3">
    <source>
        <dbReference type="EMBL" id="MBW8637077.1"/>
    </source>
</evidence>
<keyword evidence="4" id="KW-1185">Reference proteome</keyword>
<evidence type="ECO:0000259" key="2">
    <source>
        <dbReference type="Pfam" id="PF07786"/>
    </source>
</evidence>
<reference evidence="3" key="1">
    <citation type="submission" date="2021-08" db="EMBL/GenBank/DDBJ databases">
        <title>Hoeflea bacterium WL0058 sp. nov., isolated from the sediment.</title>
        <authorList>
            <person name="Wang L."/>
            <person name="Zhang D."/>
        </authorList>
    </citation>
    <scope>NUCLEOTIDE SEQUENCE</scope>
    <source>
        <strain evidence="3">WL0058</strain>
    </source>
</reference>
<dbReference type="Pfam" id="PF07786">
    <property type="entry name" value="HGSNAT_cat"/>
    <property type="match status" value="1"/>
</dbReference>
<feature type="transmembrane region" description="Helical" evidence="1">
    <location>
        <begin position="64"/>
        <end position="83"/>
    </location>
</feature>
<gene>
    <name evidence="3" type="ORF">K1W69_07740</name>
</gene>
<feature type="transmembrane region" description="Helical" evidence="1">
    <location>
        <begin position="186"/>
        <end position="206"/>
    </location>
</feature>